<feature type="compositionally biased region" description="Gly residues" evidence="1">
    <location>
        <begin position="88"/>
        <end position="99"/>
    </location>
</feature>
<accession>M7ZML4</accession>
<dbReference type="EMBL" id="KD244499">
    <property type="protein sequence ID" value="EMS49324.1"/>
    <property type="molecule type" value="Genomic_DNA"/>
</dbReference>
<organism evidence="2">
    <name type="scientific">Triticum urartu</name>
    <name type="common">Red wild einkorn</name>
    <name type="synonym">Crithodium urartu</name>
    <dbReference type="NCBI Taxonomy" id="4572"/>
    <lineage>
        <taxon>Eukaryota</taxon>
        <taxon>Viridiplantae</taxon>
        <taxon>Streptophyta</taxon>
        <taxon>Embryophyta</taxon>
        <taxon>Tracheophyta</taxon>
        <taxon>Spermatophyta</taxon>
        <taxon>Magnoliopsida</taxon>
        <taxon>Liliopsida</taxon>
        <taxon>Poales</taxon>
        <taxon>Poaceae</taxon>
        <taxon>BOP clade</taxon>
        <taxon>Pooideae</taxon>
        <taxon>Triticodae</taxon>
        <taxon>Triticeae</taxon>
        <taxon>Triticinae</taxon>
        <taxon>Triticum</taxon>
    </lineage>
</organism>
<proteinExistence type="predicted"/>
<evidence type="ECO:0000256" key="1">
    <source>
        <dbReference type="SAM" id="MobiDB-lite"/>
    </source>
</evidence>
<feature type="compositionally biased region" description="Low complexity" evidence="1">
    <location>
        <begin position="128"/>
        <end position="139"/>
    </location>
</feature>
<evidence type="ECO:0000313" key="2">
    <source>
        <dbReference type="EMBL" id="EMS49324.1"/>
    </source>
</evidence>
<reference evidence="2" key="1">
    <citation type="journal article" date="2013" name="Nature">
        <title>Draft genome of the wheat A-genome progenitor Triticum urartu.</title>
        <authorList>
            <person name="Ling H.Q."/>
            <person name="Zhao S."/>
            <person name="Liu D."/>
            <person name="Wang J."/>
            <person name="Sun H."/>
            <person name="Zhang C."/>
            <person name="Fan H."/>
            <person name="Li D."/>
            <person name="Dong L."/>
            <person name="Tao Y."/>
            <person name="Gao C."/>
            <person name="Wu H."/>
            <person name="Li Y."/>
            <person name="Cui Y."/>
            <person name="Guo X."/>
            <person name="Zheng S."/>
            <person name="Wang B."/>
            <person name="Yu K."/>
            <person name="Liang Q."/>
            <person name="Yang W."/>
            <person name="Lou X."/>
            <person name="Chen J."/>
            <person name="Feng M."/>
            <person name="Jian J."/>
            <person name="Zhang X."/>
            <person name="Luo G."/>
            <person name="Jiang Y."/>
            <person name="Liu J."/>
            <person name="Wang Z."/>
            <person name="Sha Y."/>
            <person name="Zhang B."/>
            <person name="Wu H."/>
            <person name="Tang D."/>
            <person name="Shen Q."/>
            <person name="Xue P."/>
            <person name="Zou S."/>
            <person name="Wang X."/>
            <person name="Liu X."/>
            <person name="Wang F."/>
            <person name="Yang Y."/>
            <person name="An X."/>
            <person name="Dong Z."/>
            <person name="Zhang K."/>
            <person name="Zhang X."/>
            <person name="Luo M.C."/>
            <person name="Dvorak J."/>
            <person name="Tong Y."/>
            <person name="Wang J."/>
            <person name="Yang H."/>
            <person name="Li Z."/>
            <person name="Wang D."/>
            <person name="Zhang A."/>
            <person name="Wang J."/>
        </authorList>
    </citation>
    <scope>NUCLEOTIDE SEQUENCE</scope>
</reference>
<feature type="compositionally biased region" description="Polar residues" evidence="1">
    <location>
        <begin position="147"/>
        <end position="156"/>
    </location>
</feature>
<feature type="region of interest" description="Disordered" evidence="1">
    <location>
        <begin position="68"/>
        <end position="156"/>
    </location>
</feature>
<dbReference type="STRING" id="4572.M7ZML4"/>
<gene>
    <name evidence="2" type="ORF">TRIUR3_11313</name>
</gene>
<sequence>MDDARVVRKFLRVVPPRFAQVEVSIKTLLDLIELSIEKLTGRLRVVEDCLDDGRETFGGGQLLFSKNWEARKRQGRGGGAPSNRGDTGRGGGRTQGGIGRASRATGPEGAAPPETMVPTSIEAVQEGAAPPATTVPATVKSVREARSSSTDPLPTSVAISPTTAFSGAYDWEEMKTRVWGNHTPVTTSPATLVKPVQVGTVIAAPASSGPDKTVQVGTTITAPTSSGPGKTVQVGTIIAVPTSSGLDKPVSGGTAMTHLVGHVPTMMLTTSELVQEARHSQVGHTPTTMFSGSCKPVWATRHSSTDLNWGAMKRRSWGSKASTMTLATIEAVQEAWSSLVGHAATPTHSRSIEFVREARHSLVGHAPTTLVATVETVEEQRCSMVGHAATPTRSGSIESVREARLTTAEGDPTSKFVGKSDKESASLGEATPVATPRGNFSASLRDDRSTPRSRKTSTAPVPRIIDVKPLRQG</sequence>
<feature type="region of interest" description="Disordered" evidence="1">
    <location>
        <begin position="406"/>
        <end position="473"/>
    </location>
</feature>
<protein>
    <submittedName>
        <fullName evidence="2">Uncharacterized protein</fullName>
    </submittedName>
</protein>
<dbReference type="AlphaFoldDB" id="M7ZML4"/>
<name>M7ZML4_TRIUA</name>